<keyword evidence="2" id="KW-0732">Signal</keyword>
<accession>A0A7W4VRH1</accession>
<comment type="caution">
    <text evidence="3">The sequence shown here is derived from an EMBL/GenBank/DDBJ whole genome shotgun (WGS) entry which is preliminary data.</text>
</comment>
<evidence type="ECO:0000256" key="2">
    <source>
        <dbReference type="SAM" id="SignalP"/>
    </source>
</evidence>
<dbReference type="SUPFAM" id="SSF50985">
    <property type="entry name" value="RCC1/BLIP-II"/>
    <property type="match status" value="1"/>
</dbReference>
<evidence type="ECO:0000313" key="3">
    <source>
        <dbReference type="EMBL" id="MBB3040374.1"/>
    </source>
</evidence>
<dbReference type="RefSeq" id="WP_183590417.1">
    <property type="nucleotide sequence ID" value="NZ_JACHWR010000001.1"/>
</dbReference>
<reference evidence="3 4" key="1">
    <citation type="submission" date="2020-08" db="EMBL/GenBank/DDBJ databases">
        <title>Sequencing the genomes of 1000 actinobacteria strains.</title>
        <authorList>
            <person name="Klenk H.-P."/>
        </authorList>
    </citation>
    <scope>NUCLEOTIDE SEQUENCE [LARGE SCALE GENOMIC DNA]</scope>
    <source>
        <strain evidence="3 4">DSM 105498</strain>
    </source>
</reference>
<dbReference type="AlphaFoldDB" id="A0A7W4VRH1"/>
<sequence>MRSGVLAGMAVLMAWAGTVVSVPVASADPAPGVSVAPMPVLAVPLAQAGQVHVWGADPYHQWGPSDNVVLPESLNGVAVSQVALGTSVGLAVTAAGKVVGWGNNVPARLEKIPPEIEAADVVQVAVGPTGASYAGAVTRDGRVLTWGLKRKFTTPLDVPAGLTGVVQLAIPDLNAVALKADGSVVAWGTVPSLNDVPAQLQAPGSVRAIATGQSQAWALTTQGTIVAWGQPDPLHPLPSQVLIPGNVKAIAPFGDSGGMAILADDTLVAWGRSTGAGQIPASVFAATPVSIASNDNFMAMMDTDGVLHHWTPGFPYQTNVELSVPAGLHGPAIAQFGVSNDSVGAVVVTKMLPAVAPSIAGGATVGGTLTGTPGTFSASPTSVTGQWLADGAAIPGATGATLSLTAGMVGKKITYQSTASKPGESTVSSTSTAVTVAPASDNNPLAPAKVRSKTKVSKVTAAKKGAKVTVTGKVTASKSPAGKAKVMIKKGKKTILAKTTKVTTKGAVKLTVKKFAQLVAKKTKAKGKKARTAYRGKYIVTITYTGNTQVNPSTAAKKFTIKK</sequence>
<name>A0A7W4VRH1_9ACTN</name>
<protein>
    <submittedName>
        <fullName evidence="3">Uncharacterized protein</fullName>
    </submittedName>
</protein>
<keyword evidence="4" id="KW-1185">Reference proteome</keyword>
<proteinExistence type="predicted"/>
<dbReference type="EMBL" id="JACHWR010000001">
    <property type="protein sequence ID" value="MBB3040374.1"/>
    <property type="molecule type" value="Genomic_DNA"/>
</dbReference>
<dbReference type="PANTHER" id="PTHR45982:SF1">
    <property type="entry name" value="REGULATOR OF CHROMOSOME CONDENSATION"/>
    <property type="match status" value="1"/>
</dbReference>
<feature type="compositionally biased region" description="Low complexity" evidence="1">
    <location>
        <begin position="425"/>
        <end position="440"/>
    </location>
</feature>
<dbReference type="Gene3D" id="2.60.40.2700">
    <property type="match status" value="1"/>
</dbReference>
<feature type="chain" id="PRO_5038648284" evidence="2">
    <location>
        <begin position="22"/>
        <end position="563"/>
    </location>
</feature>
<dbReference type="InterPro" id="IPR009091">
    <property type="entry name" value="RCC1/BLIP-II"/>
</dbReference>
<dbReference type="InterPro" id="IPR051553">
    <property type="entry name" value="Ran_GTPase-activating"/>
</dbReference>
<feature type="region of interest" description="Disordered" evidence="1">
    <location>
        <begin position="419"/>
        <end position="447"/>
    </location>
</feature>
<dbReference type="Proteomes" id="UP000589626">
    <property type="component" value="Unassembled WGS sequence"/>
</dbReference>
<evidence type="ECO:0000313" key="4">
    <source>
        <dbReference type="Proteomes" id="UP000589626"/>
    </source>
</evidence>
<gene>
    <name evidence="3" type="ORF">FHU40_000175</name>
</gene>
<dbReference type="Gene3D" id="2.130.10.30">
    <property type="entry name" value="Regulator of chromosome condensation 1/beta-lactamase-inhibitor protein II"/>
    <property type="match status" value="2"/>
</dbReference>
<feature type="signal peptide" evidence="2">
    <location>
        <begin position="1"/>
        <end position="21"/>
    </location>
</feature>
<evidence type="ECO:0000256" key="1">
    <source>
        <dbReference type="SAM" id="MobiDB-lite"/>
    </source>
</evidence>
<organism evidence="3 4">
    <name type="scientific">Nocardioides soli</name>
    <dbReference type="NCBI Taxonomy" id="1036020"/>
    <lineage>
        <taxon>Bacteria</taxon>
        <taxon>Bacillati</taxon>
        <taxon>Actinomycetota</taxon>
        <taxon>Actinomycetes</taxon>
        <taxon>Propionibacteriales</taxon>
        <taxon>Nocardioidaceae</taxon>
        <taxon>Nocardioides</taxon>
    </lineage>
</organism>
<dbReference type="PANTHER" id="PTHR45982">
    <property type="entry name" value="REGULATOR OF CHROMOSOME CONDENSATION"/>
    <property type="match status" value="1"/>
</dbReference>